<feature type="compositionally biased region" description="Basic and acidic residues" evidence="1">
    <location>
        <begin position="1"/>
        <end position="13"/>
    </location>
</feature>
<dbReference type="Proteomes" id="UP000887013">
    <property type="component" value="Unassembled WGS sequence"/>
</dbReference>
<dbReference type="AlphaFoldDB" id="A0A8X6ISJ7"/>
<sequence length="75" mass="8680">MSSEYGEKADNRPKNKLLLGVHKKDDSKLKAKLTNKLERDEPENYPECYPGVPEDYTEYVSNKEALLKVVFSVWC</sequence>
<name>A0A8X6ISJ7_NEPPI</name>
<evidence type="ECO:0000256" key="1">
    <source>
        <dbReference type="SAM" id="MobiDB-lite"/>
    </source>
</evidence>
<comment type="caution">
    <text evidence="2">The sequence shown here is derived from an EMBL/GenBank/DDBJ whole genome shotgun (WGS) entry which is preliminary data.</text>
</comment>
<evidence type="ECO:0000313" key="2">
    <source>
        <dbReference type="EMBL" id="GFS57393.1"/>
    </source>
</evidence>
<reference evidence="2" key="1">
    <citation type="submission" date="2020-08" db="EMBL/GenBank/DDBJ databases">
        <title>Multicomponent nature underlies the extraordinary mechanical properties of spider dragline silk.</title>
        <authorList>
            <person name="Kono N."/>
            <person name="Nakamura H."/>
            <person name="Mori M."/>
            <person name="Yoshida Y."/>
            <person name="Ohtoshi R."/>
            <person name="Malay A.D."/>
            <person name="Moran D.A.P."/>
            <person name="Tomita M."/>
            <person name="Numata K."/>
            <person name="Arakawa K."/>
        </authorList>
    </citation>
    <scope>NUCLEOTIDE SEQUENCE</scope>
</reference>
<feature type="region of interest" description="Disordered" evidence="1">
    <location>
        <begin position="1"/>
        <end position="20"/>
    </location>
</feature>
<organism evidence="2 3">
    <name type="scientific">Nephila pilipes</name>
    <name type="common">Giant wood spider</name>
    <name type="synonym">Nephila maculata</name>
    <dbReference type="NCBI Taxonomy" id="299642"/>
    <lineage>
        <taxon>Eukaryota</taxon>
        <taxon>Metazoa</taxon>
        <taxon>Ecdysozoa</taxon>
        <taxon>Arthropoda</taxon>
        <taxon>Chelicerata</taxon>
        <taxon>Arachnida</taxon>
        <taxon>Araneae</taxon>
        <taxon>Araneomorphae</taxon>
        <taxon>Entelegynae</taxon>
        <taxon>Araneoidea</taxon>
        <taxon>Nephilidae</taxon>
        <taxon>Nephila</taxon>
    </lineage>
</organism>
<gene>
    <name evidence="2" type="ORF">NPIL_344551</name>
</gene>
<protein>
    <submittedName>
        <fullName evidence="2">Uncharacterized protein</fullName>
    </submittedName>
</protein>
<proteinExistence type="predicted"/>
<evidence type="ECO:0000313" key="3">
    <source>
        <dbReference type="Proteomes" id="UP000887013"/>
    </source>
</evidence>
<accession>A0A8X6ISJ7</accession>
<keyword evidence="3" id="KW-1185">Reference proteome</keyword>
<dbReference type="EMBL" id="BMAW01046806">
    <property type="protein sequence ID" value="GFS57393.1"/>
    <property type="molecule type" value="Genomic_DNA"/>
</dbReference>